<comment type="caution">
    <text evidence="1">The sequence shown here is derived from an EMBL/GenBank/DDBJ whole genome shotgun (WGS) entry which is preliminary data.</text>
</comment>
<dbReference type="EMBL" id="BMAT01001470">
    <property type="protein sequence ID" value="GFR86167.1"/>
    <property type="molecule type" value="Genomic_DNA"/>
</dbReference>
<protein>
    <submittedName>
        <fullName evidence="1">B0416.7 protein</fullName>
    </submittedName>
</protein>
<gene>
    <name evidence="1" type="ORF">ElyMa_000713200</name>
</gene>
<evidence type="ECO:0000313" key="1">
    <source>
        <dbReference type="EMBL" id="GFR86167.1"/>
    </source>
</evidence>
<sequence>MFWARFKQSKPNAKAFLVCSLLVVAVLVWKFSTILLFANVGHLQGSRPCPRLNEKIDTELVARVGFDVSRILTELGVDHALCYESLLAALKYGRMLSRQDHIDLCIMNTHKAKVSSGLAETLSQDGLNMQYDLWRGEFSISETSRPSRPLVVITVFYKTFRGKVCRAGISRWIRSFFNSDSLDAFPQNLLEGPLNNMTFEDKRMPVPKEDSKMLIFLYPNTWWLDHDPLDCSDSSKQPL</sequence>
<dbReference type="AlphaFoldDB" id="A0AAV4GK84"/>
<keyword evidence="2" id="KW-1185">Reference proteome</keyword>
<dbReference type="Proteomes" id="UP000762676">
    <property type="component" value="Unassembled WGS sequence"/>
</dbReference>
<proteinExistence type="predicted"/>
<name>A0AAV4GK84_9GAST</name>
<organism evidence="1 2">
    <name type="scientific">Elysia marginata</name>
    <dbReference type="NCBI Taxonomy" id="1093978"/>
    <lineage>
        <taxon>Eukaryota</taxon>
        <taxon>Metazoa</taxon>
        <taxon>Spiralia</taxon>
        <taxon>Lophotrochozoa</taxon>
        <taxon>Mollusca</taxon>
        <taxon>Gastropoda</taxon>
        <taxon>Heterobranchia</taxon>
        <taxon>Euthyneura</taxon>
        <taxon>Panpulmonata</taxon>
        <taxon>Sacoglossa</taxon>
        <taxon>Placobranchoidea</taxon>
        <taxon>Plakobranchidae</taxon>
        <taxon>Elysia</taxon>
    </lineage>
</organism>
<reference evidence="1 2" key="1">
    <citation type="journal article" date="2021" name="Elife">
        <title>Chloroplast acquisition without the gene transfer in kleptoplastic sea slugs, Plakobranchus ocellatus.</title>
        <authorList>
            <person name="Maeda T."/>
            <person name="Takahashi S."/>
            <person name="Yoshida T."/>
            <person name="Shimamura S."/>
            <person name="Takaki Y."/>
            <person name="Nagai Y."/>
            <person name="Toyoda A."/>
            <person name="Suzuki Y."/>
            <person name="Arimoto A."/>
            <person name="Ishii H."/>
            <person name="Satoh N."/>
            <person name="Nishiyama T."/>
            <person name="Hasebe M."/>
            <person name="Maruyama T."/>
            <person name="Minagawa J."/>
            <person name="Obokata J."/>
            <person name="Shigenobu S."/>
        </authorList>
    </citation>
    <scope>NUCLEOTIDE SEQUENCE [LARGE SCALE GENOMIC DNA]</scope>
</reference>
<evidence type="ECO:0000313" key="2">
    <source>
        <dbReference type="Proteomes" id="UP000762676"/>
    </source>
</evidence>
<accession>A0AAV4GK84</accession>